<sequence>MRPPLVRRALPLLLLLAPLPALANGPGRDPANGPDCGGDAYSSATIGTNPPGPLTAVPDTLCADLEQGGAPTPRIEIIAPGLAPSSPYGEQSPYGDRSAPAPYDGRPLLGPRPRGGRGPER</sequence>
<dbReference type="KEGG" id="mee:DA075_14380"/>
<reference evidence="3 4" key="1">
    <citation type="submission" date="2018-04" db="EMBL/GenBank/DDBJ databases">
        <title>Methylobacterium sp. PR1016A genome.</title>
        <authorList>
            <person name="Park W."/>
        </authorList>
    </citation>
    <scope>NUCLEOTIDE SEQUENCE [LARGE SCALE GENOMIC DNA]</scope>
    <source>
        <strain evidence="3 4">PR1016A</strain>
    </source>
</reference>
<proteinExistence type="predicted"/>
<evidence type="ECO:0000313" key="3">
    <source>
        <dbReference type="EMBL" id="AWB21971.1"/>
    </source>
</evidence>
<evidence type="ECO:0000256" key="1">
    <source>
        <dbReference type="SAM" id="MobiDB-lite"/>
    </source>
</evidence>
<feature type="chain" id="PRO_5015307047" evidence="2">
    <location>
        <begin position="24"/>
        <end position="121"/>
    </location>
</feature>
<name>A0A2R4WK96_9HYPH</name>
<protein>
    <submittedName>
        <fullName evidence="3">Uncharacterized protein</fullName>
    </submittedName>
</protein>
<gene>
    <name evidence="3" type="ORF">DA075_14380</name>
</gene>
<accession>A0A2R4WK96</accession>
<feature type="signal peptide" evidence="2">
    <location>
        <begin position="1"/>
        <end position="23"/>
    </location>
</feature>
<evidence type="ECO:0000313" key="4">
    <source>
        <dbReference type="Proteomes" id="UP000244755"/>
    </source>
</evidence>
<feature type="region of interest" description="Disordered" evidence="1">
    <location>
        <begin position="21"/>
        <end position="121"/>
    </location>
</feature>
<dbReference type="Proteomes" id="UP000244755">
    <property type="component" value="Chromosome 1"/>
</dbReference>
<evidence type="ECO:0000256" key="2">
    <source>
        <dbReference type="SAM" id="SignalP"/>
    </source>
</evidence>
<keyword evidence="4" id="KW-1185">Reference proteome</keyword>
<dbReference type="AlphaFoldDB" id="A0A2R4WK96"/>
<dbReference type="EMBL" id="CP028843">
    <property type="protein sequence ID" value="AWB21971.1"/>
    <property type="molecule type" value="Genomic_DNA"/>
</dbReference>
<keyword evidence="2" id="KW-0732">Signal</keyword>
<organism evidence="3 4">
    <name type="scientific">Methylobacterium currus</name>
    <dbReference type="NCBI Taxonomy" id="2051553"/>
    <lineage>
        <taxon>Bacteria</taxon>
        <taxon>Pseudomonadati</taxon>
        <taxon>Pseudomonadota</taxon>
        <taxon>Alphaproteobacteria</taxon>
        <taxon>Hyphomicrobiales</taxon>
        <taxon>Methylobacteriaceae</taxon>
        <taxon>Methylobacterium</taxon>
    </lineage>
</organism>